<accession>A0A1Y5PDQ7</accession>
<protein>
    <submittedName>
        <fullName evidence="1">Uncharacterized protein</fullName>
    </submittedName>
</protein>
<proteinExistence type="predicted"/>
<dbReference type="AlphaFoldDB" id="A0A1Y5PDQ7"/>
<reference evidence="1" key="1">
    <citation type="submission" date="2016-03" db="EMBL/GenBank/DDBJ databases">
        <authorList>
            <person name="Ploux O."/>
        </authorList>
    </citation>
    <scope>NUCLEOTIDE SEQUENCE</scope>
    <source>
        <strain evidence="1">UC10</strain>
    </source>
</reference>
<gene>
    <name evidence="1" type="ORF">MHPYR_230029</name>
</gene>
<organism evidence="1">
    <name type="scientific">uncultured Mycobacterium sp</name>
    <dbReference type="NCBI Taxonomy" id="171292"/>
    <lineage>
        <taxon>Bacteria</taxon>
        <taxon>Bacillati</taxon>
        <taxon>Actinomycetota</taxon>
        <taxon>Actinomycetes</taxon>
        <taxon>Mycobacteriales</taxon>
        <taxon>Mycobacteriaceae</taxon>
        <taxon>Mycobacterium</taxon>
        <taxon>environmental samples</taxon>
    </lineage>
</organism>
<name>A0A1Y5PDQ7_9MYCO</name>
<dbReference type="EMBL" id="FLQS01000016">
    <property type="protein sequence ID" value="SBS75459.1"/>
    <property type="molecule type" value="Genomic_DNA"/>
</dbReference>
<sequence length="75" mass="8773">MRIESKSISRLSCGVPSRPTRLCGYLRIWHWQTTAGEGVGVLYRIFTERLGRPYRGREVWDRWIEVSTLTRGMST</sequence>
<evidence type="ECO:0000313" key="1">
    <source>
        <dbReference type="EMBL" id="SBS75459.1"/>
    </source>
</evidence>